<evidence type="ECO:0000313" key="2">
    <source>
        <dbReference type="Proteomes" id="UP000027265"/>
    </source>
</evidence>
<dbReference type="InParanoid" id="A0A067QD15"/>
<dbReference type="EMBL" id="KL197714">
    <property type="protein sequence ID" value="KDQ60476.1"/>
    <property type="molecule type" value="Genomic_DNA"/>
</dbReference>
<dbReference type="InterPro" id="IPR015075">
    <property type="entry name" value="AtaL"/>
</dbReference>
<dbReference type="AlphaFoldDB" id="A0A067QD15"/>
<dbReference type="OrthoDB" id="2320332at2759"/>
<keyword evidence="2" id="KW-1185">Reference proteome</keyword>
<sequence>MDKRHPSIHTLQPLQFTMVNYAAAATRPLPVNIPKAQVWSILKAVARNPIGFGGITESTIVSENEDGTEFYTAKWPDTGSAVNTILSSDSAGINYASLTFLWVHPEIQPGTEEDKKMVVQYDVVAQKAMENLLKAIEERAKE</sequence>
<dbReference type="Pfam" id="PF08982">
    <property type="entry name" value="AtaL"/>
    <property type="match status" value="1"/>
</dbReference>
<dbReference type="SUPFAM" id="SSF55961">
    <property type="entry name" value="Bet v1-like"/>
    <property type="match status" value="1"/>
</dbReference>
<name>A0A067QD15_9AGAM</name>
<accession>A0A067QD15</accession>
<organism evidence="1 2">
    <name type="scientific">Jaapia argillacea MUCL 33604</name>
    <dbReference type="NCBI Taxonomy" id="933084"/>
    <lineage>
        <taxon>Eukaryota</taxon>
        <taxon>Fungi</taxon>
        <taxon>Dikarya</taxon>
        <taxon>Basidiomycota</taxon>
        <taxon>Agaricomycotina</taxon>
        <taxon>Agaricomycetes</taxon>
        <taxon>Agaricomycetidae</taxon>
        <taxon>Jaapiales</taxon>
        <taxon>Jaapiaceae</taxon>
        <taxon>Jaapia</taxon>
    </lineage>
</organism>
<gene>
    <name evidence="1" type="ORF">JAAARDRAFT_205412</name>
</gene>
<proteinExistence type="predicted"/>
<evidence type="ECO:0000313" key="1">
    <source>
        <dbReference type="EMBL" id="KDQ60476.1"/>
    </source>
</evidence>
<protein>
    <recommendedName>
        <fullName evidence="3">Bet v I/Major latex protein domain-containing protein</fullName>
    </recommendedName>
</protein>
<reference evidence="2" key="1">
    <citation type="journal article" date="2014" name="Proc. Natl. Acad. Sci. U.S.A.">
        <title>Extensive sampling of basidiomycete genomes demonstrates inadequacy of the white-rot/brown-rot paradigm for wood decay fungi.</title>
        <authorList>
            <person name="Riley R."/>
            <person name="Salamov A.A."/>
            <person name="Brown D.W."/>
            <person name="Nagy L.G."/>
            <person name="Floudas D."/>
            <person name="Held B.W."/>
            <person name="Levasseur A."/>
            <person name="Lombard V."/>
            <person name="Morin E."/>
            <person name="Otillar R."/>
            <person name="Lindquist E.A."/>
            <person name="Sun H."/>
            <person name="LaButti K.M."/>
            <person name="Schmutz J."/>
            <person name="Jabbour D."/>
            <person name="Luo H."/>
            <person name="Baker S.E."/>
            <person name="Pisabarro A.G."/>
            <person name="Walton J.D."/>
            <person name="Blanchette R.A."/>
            <person name="Henrissat B."/>
            <person name="Martin F."/>
            <person name="Cullen D."/>
            <person name="Hibbett D.S."/>
            <person name="Grigoriev I.V."/>
        </authorList>
    </citation>
    <scope>NUCLEOTIDE SEQUENCE [LARGE SCALE GENOMIC DNA]</scope>
    <source>
        <strain evidence="2">MUCL 33604</strain>
    </source>
</reference>
<dbReference type="Proteomes" id="UP000027265">
    <property type="component" value="Unassembled WGS sequence"/>
</dbReference>
<dbReference type="HOGENOM" id="CLU_111642_0_0_1"/>
<evidence type="ECO:0008006" key="3">
    <source>
        <dbReference type="Google" id="ProtNLM"/>
    </source>
</evidence>